<dbReference type="Proteomes" id="UP001269819">
    <property type="component" value="Unassembled WGS sequence"/>
</dbReference>
<dbReference type="RefSeq" id="WP_316974220.1">
    <property type="nucleotide sequence ID" value="NZ_JAWIIJ010000009.1"/>
</dbReference>
<reference evidence="3 4" key="1">
    <citation type="submission" date="2023-10" db="EMBL/GenBank/DDBJ databases">
        <title>Characteristics and mechanism of a salt-tolerant marine origin heterotrophic nitrifying- aerobic denitrifying bacteria Marinobacter xestospongiae HN1.</title>
        <authorList>
            <person name="Qi R."/>
        </authorList>
    </citation>
    <scope>NUCLEOTIDE SEQUENCE [LARGE SCALE GENOMIC DNA]</scope>
    <source>
        <strain evidence="3 4">HN1</strain>
    </source>
</reference>
<name>A0ABU3VZK9_9GAMM</name>
<feature type="region of interest" description="Disordered" evidence="1">
    <location>
        <begin position="181"/>
        <end position="220"/>
    </location>
</feature>
<gene>
    <name evidence="3" type="ORF">RYS15_13605</name>
</gene>
<feature type="signal peptide" evidence="2">
    <location>
        <begin position="1"/>
        <end position="28"/>
    </location>
</feature>
<evidence type="ECO:0000256" key="2">
    <source>
        <dbReference type="SAM" id="SignalP"/>
    </source>
</evidence>
<accession>A0ABU3VZK9</accession>
<keyword evidence="4" id="KW-1185">Reference proteome</keyword>
<keyword evidence="2" id="KW-0732">Signal</keyword>
<feature type="chain" id="PRO_5047061676" description="Beta-barrel porin 2" evidence="2">
    <location>
        <begin position="29"/>
        <end position="448"/>
    </location>
</feature>
<evidence type="ECO:0000256" key="1">
    <source>
        <dbReference type="SAM" id="MobiDB-lite"/>
    </source>
</evidence>
<feature type="compositionally biased region" description="Low complexity" evidence="1">
    <location>
        <begin position="204"/>
        <end position="214"/>
    </location>
</feature>
<organism evidence="3 4">
    <name type="scientific">Marinobacter xestospongiae</name>
    <dbReference type="NCBI Taxonomy" id="994319"/>
    <lineage>
        <taxon>Bacteria</taxon>
        <taxon>Pseudomonadati</taxon>
        <taxon>Pseudomonadota</taxon>
        <taxon>Gammaproteobacteria</taxon>
        <taxon>Pseudomonadales</taxon>
        <taxon>Marinobacteraceae</taxon>
        <taxon>Marinobacter</taxon>
    </lineage>
</organism>
<dbReference type="EMBL" id="JAWIIJ010000009">
    <property type="protein sequence ID" value="MDV2079720.1"/>
    <property type="molecule type" value="Genomic_DNA"/>
</dbReference>
<sequence>MAGDVLWASVGRPLVLLVAASAVSTANADWLGERLNGYTVSASGFTAVSHTVTDRSAGKQYDTTPSIGVAGGLGADLAWGANSLSARYSANLESKRIDRKDSSSDTSYINGASRYAYYRPAGRFDFDLGHSVRSVRNDTGFLIDPANYDTRNTLSTGAGLRFFPGDLSTLRFFGRAGRSFEEGEREDTDSYSSGGEFSRRLSEDSSLSLSGQRSWSEEEGSDVTIDSASLGYRNNLEHGRFEFGVGLSQADVEYTSGGDTDSDAVTGYLRRSWVSEESTTGVSYNRNMSSTALDLVLDLGLPSEFDPFTVRVTELNVQDQLEIFHSSSAFCGGCSFGVVAGGTRQESQTTDLRTYQYRAGVRFGFPVAHLQDVNLSYNWSGDAGDDSGDIEDQIHRLSVNWRRYVGEATTVGVRVTQSYLRRDASADPDQERLYVRLSITHELNATSR</sequence>
<evidence type="ECO:0000313" key="3">
    <source>
        <dbReference type="EMBL" id="MDV2079720.1"/>
    </source>
</evidence>
<evidence type="ECO:0000313" key="4">
    <source>
        <dbReference type="Proteomes" id="UP001269819"/>
    </source>
</evidence>
<comment type="caution">
    <text evidence="3">The sequence shown here is derived from an EMBL/GenBank/DDBJ whole genome shotgun (WGS) entry which is preliminary data.</text>
</comment>
<proteinExistence type="predicted"/>
<evidence type="ECO:0008006" key="5">
    <source>
        <dbReference type="Google" id="ProtNLM"/>
    </source>
</evidence>
<protein>
    <recommendedName>
        <fullName evidence="5">Beta-barrel porin 2</fullName>
    </recommendedName>
</protein>